<evidence type="ECO:0000313" key="3">
    <source>
        <dbReference type="Proteomes" id="UP000292120"/>
    </source>
</evidence>
<accession>A0A4Q9H0Q3</accession>
<name>A0A4Q9H0Q3_9BURK</name>
<keyword evidence="3" id="KW-1185">Reference proteome</keyword>
<dbReference type="RefSeq" id="WP_130969090.1">
    <property type="nucleotide sequence ID" value="NZ_SIXI01000007.1"/>
</dbReference>
<reference evidence="2 3" key="1">
    <citation type="submission" date="2019-02" db="EMBL/GenBank/DDBJ databases">
        <title>Aquabacterium sp. strain KMB7.</title>
        <authorList>
            <person name="Chen W.-M."/>
        </authorList>
    </citation>
    <scope>NUCLEOTIDE SEQUENCE [LARGE SCALE GENOMIC DNA]</scope>
    <source>
        <strain evidence="2 3">KMB7</strain>
    </source>
</reference>
<protein>
    <submittedName>
        <fullName evidence="2">DUF3732 domain-containing protein</fullName>
    </submittedName>
</protein>
<dbReference type="OrthoDB" id="103556at2"/>
<proteinExistence type="predicted"/>
<dbReference type="Pfam" id="PF12532">
    <property type="entry name" value="DUF3732"/>
    <property type="match status" value="1"/>
</dbReference>
<dbReference type="Gene3D" id="3.40.50.300">
    <property type="entry name" value="P-loop containing nucleotide triphosphate hydrolases"/>
    <property type="match status" value="1"/>
</dbReference>
<dbReference type="AlphaFoldDB" id="A0A4Q9H0Q3"/>
<comment type="caution">
    <text evidence="2">The sequence shown here is derived from an EMBL/GenBank/DDBJ whole genome shotgun (WGS) entry which is preliminary data.</text>
</comment>
<dbReference type="EMBL" id="SIXI01000007">
    <property type="protein sequence ID" value="TBO28395.1"/>
    <property type="molecule type" value="Genomic_DNA"/>
</dbReference>
<dbReference type="InterPro" id="IPR022205">
    <property type="entry name" value="DUF3732"/>
</dbReference>
<dbReference type="InterPro" id="IPR027417">
    <property type="entry name" value="P-loop_NTPase"/>
</dbReference>
<keyword evidence="1" id="KW-0175">Coiled coil</keyword>
<sequence>MSKIQISSVILWQKNGIKRTLDFLQNRVNVITGDSGKGKSSILYIIDYCLLASETTGISKTNIDSKVDWYGIKISVDGKEIAIARPSEGNGATDQAYFSEDGIIPPLPVLNVRIDNLKKVLSGAFGIDTELRVPYGGKYIQAGSKVSFRNFLAYSYQDQSAIVAPDHLYIRPTVGRYQEAIERTFRMAIGAENVDTALSRSRLAELERKKAIQARKNDSYARSVNAFAEEVAELTSEAHSLGVIERIPESYEDRIVALRELVQAPTIPNDHKQEVERIESEIFRLTAKNRQLQAFIDGKPAYSSALKDTEDALKPVNVFNSQSENIFPSRLANEVIARLQRELSEIKSALRSRKSFPFLDEVKDIHTQNENKIQTLREELASMETRRPIRYNPNVYYRYLGRLEAKLDVYRQDEAPLVQATKDDLDDSIADLQRIVGQNEEKSDLTKQELNRLINKRLVKLPLKGYNNFSAFFSEKEKLIHLHSPDFATVEKMPDVGSASNYLYLHVSYFLAIHEIAKTRQIPWVPSFLVLDQVSTPYFASDGKPNDDIRSLDKVLMELNQFVIDMDKHGGFQIILLEHIGKEHWTSLNLDRFHLVDRELRDSYGLILEGAGDISPA</sequence>
<gene>
    <name evidence="2" type="ORF">EYS42_15440</name>
</gene>
<dbReference type="SUPFAM" id="SSF52540">
    <property type="entry name" value="P-loop containing nucleoside triphosphate hydrolases"/>
    <property type="match status" value="1"/>
</dbReference>
<feature type="coiled-coil region" evidence="1">
    <location>
        <begin position="329"/>
        <end position="386"/>
    </location>
</feature>
<evidence type="ECO:0000313" key="2">
    <source>
        <dbReference type="EMBL" id="TBO28395.1"/>
    </source>
</evidence>
<organism evidence="2 3">
    <name type="scientific">Aquabacterium lacunae</name>
    <dbReference type="NCBI Taxonomy" id="2528630"/>
    <lineage>
        <taxon>Bacteria</taxon>
        <taxon>Pseudomonadati</taxon>
        <taxon>Pseudomonadota</taxon>
        <taxon>Betaproteobacteria</taxon>
        <taxon>Burkholderiales</taxon>
        <taxon>Aquabacterium</taxon>
    </lineage>
</organism>
<dbReference type="Proteomes" id="UP000292120">
    <property type="component" value="Unassembled WGS sequence"/>
</dbReference>
<evidence type="ECO:0000256" key="1">
    <source>
        <dbReference type="SAM" id="Coils"/>
    </source>
</evidence>